<evidence type="ECO:0000256" key="8">
    <source>
        <dbReference type="ARBA" id="ARBA00023128"/>
    </source>
</evidence>
<keyword evidence="4" id="KW-0999">Mitochondrion inner membrane</keyword>
<evidence type="ECO:0000256" key="5">
    <source>
        <dbReference type="ARBA" id="ARBA00022833"/>
    </source>
</evidence>
<keyword evidence="9" id="KW-0472">Membrane</keyword>
<evidence type="ECO:0000313" key="16">
    <source>
        <dbReference type="RefSeq" id="XP_020862289.1"/>
    </source>
</evidence>
<keyword evidence="3 11" id="KW-0479">Metal-binding</keyword>
<dbReference type="SUPFAM" id="SSF57802">
    <property type="entry name" value="Rubredoxin-like"/>
    <property type="match status" value="1"/>
</dbReference>
<dbReference type="PROSITE" id="PS00848">
    <property type="entry name" value="COX5B_1"/>
    <property type="match status" value="1"/>
</dbReference>
<dbReference type="AlphaFoldDB" id="A0A6P5LYB9"/>
<dbReference type="GO" id="GO:0006123">
    <property type="term" value="P:mitochondrial electron transport, cytochrome c to oxygen"/>
    <property type="evidence" value="ECO:0007669"/>
    <property type="project" value="InterPro"/>
</dbReference>
<dbReference type="InterPro" id="IPR036972">
    <property type="entry name" value="Cyt_c_oxidase_su5b_sf"/>
</dbReference>
<protein>
    <recommendedName>
        <fullName evidence="2">Cytochrome c oxidase subunit 5B, mitochondrial</fullName>
    </recommendedName>
    <alternativeName>
        <fullName evidence="10">Cytochrome c oxidase polypeptide Vb</fullName>
    </alternativeName>
</protein>
<organism evidence="14 15">
    <name type="scientific">Phascolarctos cinereus</name>
    <name type="common">Koala</name>
    <dbReference type="NCBI Taxonomy" id="38626"/>
    <lineage>
        <taxon>Eukaryota</taxon>
        <taxon>Metazoa</taxon>
        <taxon>Chordata</taxon>
        <taxon>Craniata</taxon>
        <taxon>Vertebrata</taxon>
        <taxon>Euteleostomi</taxon>
        <taxon>Mammalia</taxon>
        <taxon>Metatheria</taxon>
        <taxon>Diprotodontia</taxon>
        <taxon>Phascolarctidae</taxon>
        <taxon>Phascolarctos</taxon>
    </lineage>
</organism>
<evidence type="ECO:0000256" key="6">
    <source>
        <dbReference type="ARBA" id="ARBA00022946"/>
    </source>
</evidence>
<name>A0A6P5LYB9_PHACI</name>
<dbReference type="Gene3D" id="2.60.11.10">
    <property type="entry name" value="Cytochrome c oxidase, subunit Vb"/>
    <property type="match status" value="1"/>
</dbReference>
<dbReference type="RefSeq" id="XP_020862288.1">
    <property type="nucleotide sequence ID" value="XM_021006629.1"/>
</dbReference>
<dbReference type="GO" id="GO:0045277">
    <property type="term" value="C:respiratory chain complex IV"/>
    <property type="evidence" value="ECO:0007669"/>
    <property type="project" value="InterPro"/>
</dbReference>
<keyword evidence="5 11" id="KW-0862">Zinc</keyword>
<evidence type="ECO:0000256" key="1">
    <source>
        <dbReference type="ARBA" id="ARBA00004273"/>
    </source>
</evidence>
<reference evidence="15 16" key="1">
    <citation type="submission" date="2025-04" db="UniProtKB">
        <authorList>
            <consortium name="RefSeq"/>
        </authorList>
    </citation>
    <scope>IDENTIFICATION</scope>
    <source>
        <tissue evidence="15 16">Spleen</tissue>
    </source>
</reference>
<feature type="binding site" evidence="11">
    <location>
        <position position="172"/>
    </location>
    <ligand>
        <name>Zn(2+)</name>
        <dbReference type="ChEBI" id="CHEBI:29105"/>
    </ligand>
</feature>
<gene>
    <name evidence="15 16" type="primary">LOC110221912</name>
</gene>
<dbReference type="GO" id="GO:0046872">
    <property type="term" value="F:metal ion binding"/>
    <property type="evidence" value="ECO:0007669"/>
    <property type="project" value="UniProtKB-KW"/>
</dbReference>
<dbReference type="RefSeq" id="XP_020862289.1">
    <property type="nucleotide sequence ID" value="XM_021006630.1"/>
</dbReference>
<evidence type="ECO:0000256" key="12">
    <source>
        <dbReference type="PIRSR" id="PIRSR602124-3"/>
    </source>
</evidence>
<keyword evidence="6" id="KW-0809">Transit peptide</keyword>
<evidence type="ECO:0000313" key="14">
    <source>
        <dbReference type="Proteomes" id="UP000515140"/>
    </source>
</evidence>
<proteinExistence type="predicted"/>
<feature type="binding site" evidence="11">
    <location>
        <position position="150"/>
    </location>
    <ligand>
        <name>Zn(2+)</name>
        <dbReference type="ChEBI" id="CHEBI:29105"/>
    </ligand>
</feature>
<evidence type="ECO:0000256" key="13">
    <source>
        <dbReference type="SAM" id="MobiDB-lite"/>
    </source>
</evidence>
<feature type="modified residue" description="N6-acetyllysine" evidence="12">
    <location>
        <position position="180"/>
    </location>
</feature>
<evidence type="ECO:0000256" key="2">
    <source>
        <dbReference type="ARBA" id="ARBA00020224"/>
    </source>
</evidence>
<dbReference type="KEGG" id="pcw:110221912"/>
<feature type="binding site" evidence="11">
    <location>
        <position position="152"/>
    </location>
    <ligand>
        <name>Zn(2+)</name>
        <dbReference type="ChEBI" id="CHEBI:29105"/>
    </ligand>
</feature>
<evidence type="ECO:0000256" key="9">
    <source>
        <dbReference type="ARBA" id="ARBA00023136"/>
    </source>
</evidence>
<keyword evidence="7" id="KW-0007">Acetylation</keyword>
<feature type="modified residue" description="N6-acetyllysine" evidence="12">
    <location>
        <position position="127"/>
    </location>
</feature>
<evidence type="ECO:0000256" key="3">
    <source>
        <dbReference type="ARBA" id="ARBA00022723"/>
    </source>
</evidence>
<accession>A0A6P5LYB9</accession>
<feature type="compositionally biased region" description="Low complexity" evidence="13">
    <location>
        <begin position="22"/>
        <end position="31"/>
    </location>
</feature>
<feature type="binding site" evidence="11">
    <location>
        <position position="175"/>
    </location>
    <ligand>
        <name>Zn(2+)</name>
        <dbReference type="ChEBI" id="CHEBI:29105"/>
    </ligand>
</feature>
<dbReference type="GO" id="GO:0005743">
    <property type="term" value="C:mitochondrial inner membrane"/>
    <property type="evidence" value="ECO:0007669"/>
    <property type="project" value="UniProtKB-SubCell"/>
</dbReference>
<feature type="region of interest" description="Disordered" evidence="13">
    <location>
        <begin position="22"/>
        <end position="52"/>
    </location>
</feature>
<dbReference type="FunFam" id="2.60.11.10:FF:000001">
    <property type="entry name" value="Cytochrome c oxidase subunit 5B, mitochondrial"/>
    <property type="match status" value="1"/>
</dbReference>
<dbReference type="Proteomes" id="UP000515140">
    <property type="component" value="Unplaced"/>
</dbReference>
<dbReference type="CDD" id="cd00924">
    <property type="entry name" value="Cyt_c_Oxidase_Vb"/>
    <property type="match status" value="1"/>
</dbReference>
<feature type="modified residue" description="N6-acetyllysine" evidence="12">
    <location>
        <position position="145"/>
    </location>
</feature>
<dbReference type="InterPro" id="IPR002124">
    <property type="entry name" value="Cyt_c_oxidase_su5b"/>
</dbReference>
<evidence type="ECO:0000256" key="11">
    <source>
        <dbReference type="PIRSR" id="PIRSR602124-1"/>
    </source>
</evidence>
<dbReference type="PROSITE" id="PS51359">
    <property type="entry name" value="COX5B_2"/>
    <property type="match status" value="1"/>
</dbReference>
<evidence type="ECO:0000256" key="10">
    <source>
        <dbReference type="ARBA" id="ARBA00031048"/>
    </source>
</evidence>
<evidence type="ECO:0000313" key="15">
    <source>
        <dbReference type="RefSeq" id="XP_020862288.1"/>
    </source>
</evidence>
<keyword evidence="8" id="KW-0496">Mitochondrion</keyword>
<feature type="compositionally biased region" description="Basic and acidic residues" evidence="13">
    <location>
        <begin position="32"/>
        <end position="50"/>
    </location>
</feature>
<dbReference type="PANTHER" id="PTHR10122">
    <property type="entry name" value="CYTOCHROME C OXIDASE SUBUNIT 5B, MITOCHONDRIAL"/>
    <property type="match status" value="1"/>
</dbReference>
<dbReference type="PANTHER" id="PTHR10122:SF20">
    <property type="entry name" value="CYTOCHROME C OXIDASE SUBUNIT 5B, MITOCHONDRIAL"/>
    <property type="match status" value="1"/>
</dbReference>
<dbReference type="Pfam" id="PF01215">
    <property type="entry name" value="COX5B"/>
    <property type="match status" value="1"/>
</dbReference>
<keyword evidence="14" id="KW-1185">Reference proteome</keyword>
<dbReference type="GeneID" id="110221912"/>
<evidence type="ECO:0000256" key="4">
    <source>
        <dbReference type="ARBA" id="ARBA00022792"/>
    </source>
</evidence>
<evidence type="ECO:0000256" key="7">
    <source>
        <dbReference type="ARBA" id="ARBA00022990"/>
    </source>
</evidence>
<sequence length="188" mass="20401">MAPLRAAQDALNVQLQPITPRSSVSLQSLSSYEKEVRSKGKEEGSEEKNTSPRFAVVSDAMASRLLQGTWALTVQALRACGPAWAAAPSMATGGGIPSDEEQATGLEREIMIAARDDLDPYNILAPKAASGTKEEPNLVPSITDKRIVGCVCEEDNSAVIWFWLHKGEIQRCPNCGTHYKLVPHQFSH</sequence>
<comment type="subcellular location">
    <subcellularLocation>
        <location evidence="1">Mitochondrion inner membrane</location>
    </subcellularLocation>
</comment>